<reference evidence="5" key="1">
    <citation type="submission" date="2024-04" db="EMBL/GenBank/DDBJ databases">
        <authorList>
            <person name="Shaw F."/>
            <person name="Minotto A."/>
        </authorList>
    </citation>
    <scope>NUCLEOTIDE SEQUENCE [LARGE SCALE GENOMIC DNA]</scope>
</reference>
<evidence type="ECO:0000313" key="4">
    <source>
        <dbReference type="EMBL" id="CAL1708953.1"/>
    </source>
</evidence>
<feature type="domain" description="DUF6533" evidence="3">
    <location>
        <begin position="16"/>
        <end position="64"/>
    </location>
</feature>
<proteinExistence type="predicted"/>
<evidence type="ECO:0000256" key="1">
    <source>
        <dbReference type="SAM" id="MobiDB-lite"/>
    </source>
</evidence>
<feature type="compositionally biased region" description="Basic and acidic residues" evidence="1">
    <location>
        <begin position="297"/>
        <end position="306"/>
    </location>
</feature>
<organism evidence="4 5">
    <name type="scientific">Somion occarium</name>
    <dbReference type="NCBI Taxonomy" id="3059160"/>
    <lineage>
        <taxon>Eukaryota</taxon>
        <taxon>Fungi</taxon>
        <taxon>Dikarya</taxon>
        <taxon>Basidiomycota</taxon>
        <taxon>Agaricomycotina</taxon>
        <taxon>Agaricomycetes</taxon>
        <taxon>Polyporales</taxon>
        <taxon>Cerrenaceae</taxon>
        <taxon>Somion</taxon>
    </lineage>
</organism>
<evidence type="ECO:0000259" key="3">
    <source>
        <dbReference type="Pfam" id="PF20151"/>
    </source>
</evidence>
<feature type="transmembrane region" description="Helical" evidence="2">
    <location>
        <begin position="163"/>
        <end position="185"/>
    </location>
</feature>
<feature type="region of interest" description="Disordered" evidence="1">
    <location>
        <begin position="350"/>
        <end position="370"/>
    </location>
</feature>
<dbReference type="InterPro" id="IPR045340">
    <property type="entry name" value="DUF6533"/>
</dbReference>
<feature type="transmembrane region" description="Helical" evidence="2">
    <location>
        <begin position="118"/>
        <end position="136"/>
    </location>
</feature>
<keyword evidence="2" id="KW-1133">Transmembrane helix</keyword>
<keyword evidence="5" id="KW-1185">Reference proteome</keyword>
<dbReference type="EMBL" id="OZ037948">
    <property type="protein sequence ID" value="CAL1708953.1"/>
    <property type="molecule type" value="Genomic_DNA"/>
</dbReference>
<accession>A0ABP1DPF6</accession>
<evidence type="ECO:0000256" key="2">
    <source>
        <dbReference type="SAM" id="Phobius"/>
    </source>
</evidence>
<gene>
    <name evidence="4" type="ORF">GFSPODELE1_LOCUS7107</name>
</gene>
<dbReference type="Proteomes" id="UP001497453">
    <property type="component" value="Chromosome 5"/>
</dbReference>
<feature type="transmembrane region" description="Helical" evidence="2">
    <location>
        <begin position="206"/>
        <end position="223"/>
    </location>
</feature>
<dbReference type="Pfam" id="PF20151">
    <property type="entry name" value="DUF6533"/>
    <property type="match status" value="1"/>
</dbReference>
<keyword evidence="2" id="KW-0472">Membrane</keyword>
<evidence type="ECO:0000313" key="5">
    <source>
        <dbReference type="Proteomes" id="UP001497453"/>
    </source>
</evidence>
<feature type="transmembrane region" description="Helical" evidence="2">
    <location>
        <begin position="13"/>
        <end position="31"/>
    </location>
</feature>
<feature type="transmembrane region" description="Helical" evidence="2">
    <location>
        <begin position="85"/>
        <end position="106"/>
    </location>
</feature>
<name>A0ABP1DPF6_9APHY</name>
<feature type="compositionally biased region" description="Low complexity" evidence="1">
    <location>
        <begin position="360"/>
        <end position="370"/>
    </location>
</feature>
<feature type="transmembrane region" description="Helical" evidence="2">
    <location>
        <begin position="52"/>
        <end position="73"/>
    </location>
</feature>
<protein>
    <recommendedName>
        <fullName evidence="3">DUF6533 domain-containing protein</fullName>
    </recommendedName>
</protein>
<feature type="region of interest" description="Disordered" evidence="1">
    <location>
        <begin position="297"/>
        <end position="319"/>
    </location>
</feature>
<keyword evidence="2" id="KW-0812">Transmembrane</keyword>
<sequence length="370" mass="42235">MVSDSPDFLKGNGASYVRVASIAIAAYDYLLTLPAEWRFYKAQRSWRLSAGCILFVLIRYISIITLVISNVGFFGTFSAEACSHYYLAAPVFKVLQTMISQVILGIRTYNISKRSQRVLWTLLILFVLITAMEWFTNLWDRLPAQNDINNCTPANSTRHLSVWLYYVLAMSYDVITLAISTYYLIGWSANLRKMPSLVKLMFYDGLGYFVVLTGANIFNLILYRTSDESYQSSGASVGYTVTWIMSQKILIHLRAEHQVKQIVTRQLHSGADVSRAMRSQFEATTHKDPLDDEFSLKARHTTDRNNHGGLYGDRPEQTNTDAELDVQVQIEHTVTVDYLPAALDRETYRETYRPHRSSRSSRWGPGSLPR</sequence>